<evidence type="ECO:0000313" key="3">
    <source>
        <dbReference type="Proteomes" id="UP000443090"/>
    </source>
</evidence>
<evidence type="ECO:0000256" key="1">
    <source>
        <dbReference type="SAM" id="MobiDB-lite"/>
    </source>
</evidence>
<dbReference type="OrthoDB" id="241990at2759"/>
<dbReference type="Proteomes" id="UP000443090">
    <property type="component" value="Unassembled WGS sequence"/>
</dbReference>
<name>A0A8H8U7H4_9HELO</name>
<feature type="region of interest" description="Disordered" evidence="1">
    <location>
        <begin position="93"/>
        <end position="115"/>
    </location>
</feature>
<accession>A0A8H8U7H4</accession>
<organism evidence="2 3">
    <name type="scientific">Lachnellula occidentalis</name>
    <dbReference type="NCBI Taxonomy" id="215460"/>
    <lineage>
        <taxon>Eukaryota</taxon>
        <taxon>Fungi</taxon>
        <taxon>Dikarya</taxon>
        <taxon>Ascomycota</taxon>
        <taxon>Pezizomycotina</taxon>
        <taxon>Leotiomycetes</taxon>
        <taxon>Helotiales</taxon>
        <taxon>Lachnaceae</taxon>
        <taxon>Lachnellula</taxon>
    </lineage>
</organism>
<keyword evidence="3" id="KW-1185">Reference proteome</keyword>
<gene>
    <name evidence="2" type="ORF">LOCC1_G007032</name>
</gene>
<sequence length="142" mass="15301">MSVIQVEDLVLYQLRTNYLNTIADGVGERLITINDSFLNTAGFKAAGWRPNAANIKRTHSPPIPTAIASEYFQAAPRSAGLPTGLEDEVEEGGMVTGGGAGDTVGPGIATKRRRDESRWKRKIAVTLVMIATKKAINVPHSR</sequence>
<evidence type="ECO:0000313" key="2">
    <source>
        <dbReference type="EMBL" id="TVY37022.1"/>
    </source>
</evidence>
<proteinExistence type="predicted"/>
<reference evidence="2 3" key="1">
    <citation type="submission" date="2018-05" db="EMBL/GenBank/DDBJ databases">
        <title>Genome sequencing and assembly of the regulated plant pathogen Lachnellula willkommii and related sister species for the development of diagnostic species identification markers.</title>
        <authorList>
            <person name="Giroux E."/>
            <person name="Bilodeau G."/>
        </authorList>
    </citation>
    <scope>NUCLEOTIDE SEQUENCE [LARGE SCALE GENOMIC DNA]</scope>
    <source>
        <strain evidence="2 3">CBS 160.35</strain>
    </source>
</reference>
<dbReference type="AlphaFoldDB" id="A0A8H8U7H4"/>
<feature type="compositionally biased region" description="Gly residues" evidence="1">
    <location>
        <begin position="94"/>
        <end position="104"/>
    </location>
</feature>
<dbReference type="EMBL" id="QGMI01000757">
    <property type="protein sequence ID" value="TVY37022.1"/>
    <property type="molecule type" value="Genomic_DNA"/>
</dbReference>
<protein>
    <submittedName>
        <fullName evidence="2">Uncharacterized protein</fullName>
    </submittedName>
</protein>
<comment type="caution">
    <text evidence="2">The sequence shown here is derived from an EMBL/GenBank/DDBJ whole genome shotgun (WGS) entry which is preliminary data.</text>
</comment>